<protein>
    <submittedName>
        <fullName evidence="1">Uncharacterized protein</fullName>
    </submittedName>
</protein>
<accession>A0A2I6PFM3</accession>
<sequence length="96" mass="10710">MKTFYHGSSSVCGIEHMLLPPETTETISEKGRKKNLDRVFFTEDLGLAKIYAGRAVRSLGGEPVLYRVVSPVDLVCMNDTKGASVYHANWAFCERI</sequence>
<dbReference type="EMBL" id="MG696114">
    <property type="protein sequence ID" value="AUM58507.1"/>
    <property type="molecule type" value="Genomic_DNA"/>
</dbReference>
<dbReference type="Proteomes" id="UP000240538">
    <property type="component" value="Segment"/>
</dbReference>
<keyword evidence="2" id="KW-1185">Reference proteome</keyword>
<evidence type="ECO:0000313" key="2">
    <source>
        <dbReference type="Proteomes" id="UP000240538"/>
    </source>
</evidence>
<organism evidence="1 2">
    <name type="scientific">Proteus phage phiP4-3</name>
    <dbReference type="NCBI Taxonomy" id="2065203"/>
    <lineage>
        <taxon>Viruses</taxon>
        <taxon>Duplodnaviria</taxon>
        <taxon>Heunggongvirae</taxon>
        <taxon>Uroviricota</taxon>
        <taxon>Caudoviricetes</taxon>
        <taxon>Pantevenvirales</taxon>
        <taxon>Straboviridae</taxon>
        <taxon>Bragavirus</taxon>
        <taxon>Bragavirus p43</taxon>
    </lineage>
</organism>
<gene>
    <name evidence="1" type="ORF">phiP43_149</name>
</gene>
<evidence type="ECO:0000313" key="1">
    <source>
        <dbReference type="EMBL" id="AUM58507.1"/>
    </source>
</evidence>
<reference evidence="1 2" key="1">
    <citation type="submission" date="2017-12" db="EMBL/GenBank/DDBJ databases">
        <title>Complete genome sequence and characterization of bacteriophage phiP4-3 infecting Proteus pennea.</title>
        <authorList>
            <person name="He Y."/>
            <person name="Yang H."/>
        </authorList>
    </citation>
    <scope>NUCLEOTIDE SEQUENCE [LARGE SCALE GENOMIC DNA]</scope>
</reference>
<name>A0A2I6PFM3_9CAUD</name>
<proteinExistence type="predicted"/>